<feature type="transmembrane region" description="Helical" evidence="6">
    <location>
        <begin position="80"/>
        <end position="99"/>
    </location>
</feature>
<keyword evidence="3 6" id="KW-0812">Transmembrane</keyword>
<keyword evidence="4 6" id="KW-1133">Transmembrane helix</keyword>
<dbReference type="PANTHER" id="PTHR16932">
    <property type="entry name" value="INTERFERON ALPHA-INDUCIBLE PROTEIN 27"/>
    <property type="match status" value="1"/>
</dbReference>
<comment type="similarity">
    <text evidence="2">Belongs to the IFI6/IFI27 family.</text>
</comment>
<evidence type="ECO:0000256" key="5">
    <source>
        <dbReference type="ARBA" id="ARBA00023136"/>
    </source>
</evidence>
<evidence type="ECO:0000256" key="2">
    <source>
        <dbReference type="ARBA" id="ARBA00007262"/>
    </source>
</evidence>
<evidence type="ECO:0000256" key="6">
    <source>
        <dbReference type="SAM" id="Phobius"/>
    </source>
</evidence>
<evidence type="ECO:0000256" key="3">
    <source>
        <dbReference type="ARBA" id="ARBA00022692"/>
    </source>
</evidence>
<dbReference type="HOGENOM" id="CLU_142338_2_2_1"/>
<protein>
    <submittedName>
        <fullName evidence="7">AlNc14C19G2031 protein</fullName>
    </submittedName>
</protein>
<feature type="transmembrane region" description="Helical" evidence="6">
    <location>
        <begin position="50"/>
        <end position="73"/>
    </location>
</feature>
<gene>
    <name evidence="7" type="primary">AlNc14C19G2031</name>
    <name evidence="7" type="ORF">ALNC14_023940</name>
</gene>
<comment type="subcellular location">
    <subcellularLocation>
        <location evidence="1">Membrane</location>
        <topology evidence="1">Multi-pass membrane protein</topology>
    </subcellularLocation>
</comment>
<keyword evidence="5 6" id="KW-0472">Membrane</keyword>
<dbReference type="PANTHER" id="PTHR16932:SF18">
    <property type="entry name" value="INTERFERON, ALPHA-INDUCIBLE PROTEIN 27-LIKE 2"/>
    <property type="match status" value="1"/>
</dbReference>
<evidence type="ECO:0000313" key="7">
    <source>
        <dbReference type="EMBL" id="CCA16251.1"/>
    </source>
</evidence>
<reference evidence="7" key="2">
    <citation type="submission" date="2011-02" db="EMBL/GenBank/DDBJ databases">
        <authorList>
            <person name="MacLean D."/>
        </authorList>
    </citation>
    <scope>NUCLEOTIDE SEQUENCE</scope>
</reference>
<sequence length="105" mass="10359">MVFHPILKCVLASLCAAYGIPLIANLIGFGAGGISGGSLAASGMSCAAKSAGGGIASGSIIAYLQSIGAIGFAKWKVGCFVLMGGATAFISTTFSSARIDSPRRV</sequence>
<dbReference type="Gene3D" id="6.10.110.10">
    <property type="match status" value="1"/>
</dbReference>
<dbReference type="InterPro" id="IPR009311">
    <property type="entry name" value="IFI6/IFI27-like"/>
</dbReference>
<name>F0W560_9STRA</name>
<accession>F0W560</accession>
<proteinExistence type="inferred from homology"/>
<dbReference type="InterPro" id="IPR038213">
    <property type="entry name" value="IFI6/IFI27-like_sf"/>
</dbReference>
<evidence type="ECO:0000256" key="4">
    <source>
        <dbReference type="ARBA" id="ARBA00022989"/>
    </source>
</evidence>
<dbReference type="Pfam" id="PF06140">
    <property type="entry name" value="Ifi-6-16"/>
    <property type="match status" value="1"/>
</dbReference>
<reference evidence="7" key="1">
    <citation type="journal article" date="2011" name="PLoS Biol.">
        <title>Gene gain and loss during evolution of obligate parasitism in the white rust pathogen of Arabidopsis thaliana.</title>
        <authorList>
            <person name="Kemen E."/>
            <person name="Gardiner A."/>
            <person name="Schultz-Larsen T."/>
            <person name="Kemen A.C."/>
            <person name="Balmuth A.L."/>
            <person name="Robert-Seilaniantz A."/>
            <person name="Bailey K."/>
            <person name="Holub E."/>
            <person name="Studholme D.J."/>
            <person name="Maclean D."/>
            <person name="Jones J.D."/>
        </authorList>
    </citation>
    <scope>NUCLEOTIDE SEQUENCE</scope>
</reference>
<dbReference type="GO" id="GO:0016020">
    <property type="term" value="C:membrane"/>
    <property type="evidence" value="ECO:0007669"/>
    <property type="project" value="UniProtKB-SubCell"/>
</dbReference>
<dbReference type="AlphaFoldDB" id="F0W560"/>
<organism evidence="7">
    <name type="scientific">Albugo laibachii Nc14</name>
    <dbReference type="NCBI Taxonomy" id="890382"/>
    <lineage>
        <taxon>Eukaryota</taxon>
        <taxon>Sar</taxon>
        <taxon>Stramenopiles</taxon>
        <taxon>Oomycota</taxon>
        <taxon>Peronosporomycetes</taxon>
        <taxon>Albuginales</taxon>
        <taxon>Albuginaceae</taxon>
        <taxon>Albugo</taxon>
    </lineage>
</organism>
<dbReference type="EMBL" id="FR824064">
    <property type="protein sequence ID" value="CCA16251.1"/>
    <property type="molecule type" value="Genomic_DNA"/>
</dbReference>
<evidence type="ECO:0000256" key="1">
    <source>
        <dbReference type="ARBA" id="ARBA00004141"/>
    </source>
</evidence>